<evidence type="ECO:0000313" key="2">
    <source>
        <dbReference type="Proteomes" id="UP000193240"/>
    </source>
</evidence>
<keyword evidence="2" id="KW-1185">Reference proteome</keyword>
<protein>
    <submittedName>
        <fullName evidence="1">Uncharacterized protein</fullName>
    </submittedName>
</protein>
<dbReference type="AlphaFoldDB" id="A0A1Y2M2E1"/>
<gene>
    <name evidence="1" type="ORF">B5807_04793</name>
</gene>
<proteinExistence type="predicted"/>
<accession>A0A1Y2M2E1</accession>
<dbReference type="InParanoid" id="A0A1Y2M2E1"/>
<sequence length="81" mass="8928">MHLSVASYWKALKSIGSEFKVYGPCDGTLGFGFGFGNHHSSCSYETCLGDFGLLTRAEATLKQYVHHEVVSHLLSDEFLKA</sequence>
<evidence type="ECO:0000313" key="1">
    <source>
        <dbReference type="EMBL" id="OSS50294.1"/>
    </source>
</evidence>
<dbReference type="Proteomes" id="UP000193240">
    <property type="component" value="Unassembled WGS sequence"/>
</dbReference>
<dbReference type="EMBL" id="KZ107842">
    <property type="protein sequence ID" value="OSS50294.1"/>
    <property type="molecule type" value="Genomic_DNA"/>
</dbReference>
<organism evidence="1 2">
    <name type="scientific">Epicoccum nigrum</name>
    <name type="common">Soil fungus</name>
    <name type="synonym">Epicoccum purpurascens</name>
    <dbReference type="NCBI Taxonomy" id="105696"/>
    <lineage>
        <taxon>Eukaryota</taxon>
        <taxon>Fungi</taxon>
        <taxon>Dikarya</taxon>
        <taxon>Ascomycota</taxon>
        <taxon>Pezizomycotina</taxon>
        <taxon>Dothideomycetes</taxon>
        <taxon>Pleosporomycetidae</taxon>
        <taxon>Pleosporales</taxon>
        <taxon>Pleosporineae</taxon>
        <taxon>Didymellaceae</taxon>
        <taxon>Epicoccum</taxon>
    </lineage>
</organism>
<reference evidence="1 2" key="1">
    <citation type="journal article" date="2017" name="Genome Announc.">
        <title>Genome sequence of the saprophytic ascomycete Epicoccum nigrum ICMP 19927 strain isolated from New Zealand.</title>
        <authorList>
            <person name="Fokin M."/>
            <person name="Fleetwood D."/>
            <person name="Weir B.S."/>
            <person name="Villas-Boas S.G."/>
        </authorList>
    </citation>
    <scope>NUCLEOTIDE SEQUENCE [LARGE SCALE GENOMIC DNA]</scope>
    <source>
        <strain evidence="1 2">ICMP 19927</strain>
    </source>
</reference>
<name>A0A1Y2M2E1_EPING</name>